<evidence type="ECO:0000313" key="1">
    <source>
        <dbReference type="EMBL" id="KIR40888.1"/>
    </source>
</evidence>
<dbReference type="AlphaFoldDB" id="A0A0D0TYC2"/>
<accession>A0A0D0TYC2</accession>
<evidence type="ECO:0000313" key="2">
    <source>
        <dbReference type="Proteomes" id="UP000053392"/>
    </source>
</evidence>
<dbReference type="Proteomes" id="UP000053392">
    <property type="component" value="Unassembled WGS sequence"/>
</dbReference>
<reference evidence="1 2" key="1">
    <citation type="submission" date="2015-01" db="EMBL/GenBank/DDBJ databases">
        <title>The Genome Sequence of Cryptococcus gattii Ram5.</title>
        <authorList>
            <consortium name="The Broad Institute Genomics Platform"/>
            <person name="Cuomo C."/>
            <person name="Litvintseva A."/>
            <person name="Chen Y."/>
            <person name="Heitman J."/>
            <person name="Sun S."/>
            <person name="Springer D."/>
            <person name="Dromer F."/>
            <person name="Young S."/>
            <person name="Zeng Q."/>
            <person name="Gargeya S."/>
            <person name="Abouelleil A."/>
            <person name="Alvarado L."/>
            <person name="Chapman S.B."/>
            <person name="Gainer-Dewar J."/>
            <person name="Goldberg J."/>
            <person name="Griggs A."/>
            <person name="Gujja S."/>
            <person name="Hansen M."/>
            <person name="Howarth C."/>
            <person name="Imamovic A."/>
            <person name="Larimer J."/>
            <person name="Murphy C."/>
            <person name="Naylor J."/>
            <person name="Pearson M."/>
            <person name="Priest M."/>
            <person name="Roberts A."/>
            <person name="Saif S."/>
            <person name="Shea T."/>
            <person name="Sykes S."/>
            <person name="Wortman J."/>
            <person name="Nusbaum C."/>
            <person name="Birren B."/>
        </authorList>
    </citation>
    <scope>NUCLEOTIDE SEQUENCE [LARGE SCALE GENOMIC DNA]</scope>
    <source>
        <strain evidence="1 2">Ram5</strain>
    </source>
</reference>
<dbReference type="HOGENOM" id="CLU_1065650_0_0_1"/>
<dbReference type="OrthoDB" id="3366083at2759"/>
<proteinExistence type="predicted"/>
<gene>
    <name evidence="1" type="ORF">I313_02832</name>
</gene>
<protein>
    <submittedName>
        <fullName evidence="1">Uncharacterized protein</fullName>
    </submittedName>
</protein>
<dbReference type="EMBL" id="KN847901">
    <property type="protein sequence ID" value="KIR40888.1"/>
    <property type="molecule type" value="Genomic_DNA"/>
</dbReference>
<sequence>MDEIVSSLFTGQSLGLLHDTRKTREHVLPQLGPLPTFTPRFLMQNPSIYHLIHPLSSPNLPEAPHLCLLSFYLFVLLGWPCPLSSPRQPSRSSVPGGSQGREHASVAELTPEILEQLEVKHPRGPTTRFGQAVGPTPGQAPEVDVILKALDAFKPDTVPGVSGWLVPLLKLASKRAPVLKFLQLLCASIANNTVLGRAMLGTSRLIPLKKEDGSVRRIAVGELIYRLCVKALIAAHFQSDFLPPFQLGIKSSGSVEPIVLD</sequence>
<name>A0A0D0TYC2_9TREE</name>
<organism evidence="1 2">
    <name type="scientific">Cryptococcus deuterogattii Ram5</name>
    <dbReference type="NCBI Taxonomy" id="1296110"/>
    <lineage>
        <taxon>Eukaryota</taxon>
        <taxon>Fungi</taxon>
        <taxon>Dikarya</taxon>
        <taxon>Basidiomycota</taxon>
        <taxon>Agaricomycotina</taxon>
        <taxon>Tremellomycetes</taxon>
        <taxon>Tremellales</taxon>
        <taxon>Cryptococcaceae</taxon>
        <taxon>Cryptococcus</taxon>
        <taxon>Cryptococcus gattii species complex</taxon>
    </lineage>
</organism>
<keyword evidence="2" id="KW-1185">Reference proteome</keyword>